<dbReference type="GO" id="GO:0015344">
    <property type="term" value="F:siderophore uptake transmembrane transporter activity"/>
    <property type="evidence" value="ECO:0007669"/>
    <property type="project" value="TreeGrafter"/>
</dbReference>
<keyword evidence="3 11" id="KW-1134">Transmembrane beta strand</keyword>
<evidence type="ECO:0000256" key="2">
    <source>
        <dbReference type="ARBA" id="ARBA00022448"/>
    </source>
</evidence>
<keyword evidence="9 11" id="KW-0472">Membrane</keyword>
<dbReference type="RefSeq" id="WP_091961026.1">
    <property type="nucleotide sequence ID" value="NZ_FOLH01000002.1"/>
</dbReference>
<keyword evidence="12" id="KW-0798">TonB box</keyword>
<dbReference type="EMBL" id="FOLH01000002">
    <property type="protein sequence ID" value="SFC05683.1"/>
    <property type="molecule type" value="Genomic_DNA"/>
</dbReference>
<dbReference type="PANTHER" id="PTHR32552">
    <property type="entry name" value="FERRICHROME IRON RECEPTOR-RELATED"/>
    <property type="match status" value="1"/>
</dbReference>
<dbReference type="Gene3D" id="2.170.130.10">
    <property type="entry name" value="TonB-dependent receptor, plug domain"/>
    <property type="match status" value="1"/>
</dbReference>
<comment type="subcellular location">
    <subcellularLocation>
        <location evidence="1 11">Cell outer membrane</location>
        <topology evidence="1 11">Multi-pass membrane protein</topology>
    </subcellularLocation>
</comment>
<proteinExistence type="inferred from homology"/>
<evidence type="ECO:0000256" key="5">
    <source>
        <dbReference type="ARBA" id="ARBA00022692"/>
    </source>
</evidence>
<keyword evidence="5 11" id="KW-0812">Transmembrane</keyword>
<evidence type="ECO:0000256" key="10">
    <source>
        <dbReference type="ARBA" id="ARBA00023237"/>
    </source>
</evidence>
<dbReference type="AlphaFoldDB" id="A0A1I1G8J9"/>
<evidence type="ECO:0000256" key="12">
    <source>
        <dbReference type="PROSITE-ProRule" id="PRU10143"/>
    </source>
</evidence>
<keyword evidence="7" id="KW-0408">Iron</keyword>
<evidence type="ECO:0000256" key="8">
    <source>
        <dbReference type="ARBA" id="ARBA00023065"/>
    </source>
</evidence>
<dbReference type="OrthoDB" id="127311at2"/>
<evidence type="ECO:0000256" key="11">
    <source>
        <dbReference type="PROSITE-ProRule" id="PRU01360"/>
    </source>
</evidence>
<reference evidence="15 16" key="1">
    <citation type="submission" date="2016-10" db="EMBL/GenBank/DDBJ databases">
        <authorList>
            <person name="de Groot N.N."/>
        </authorList>
    </citation>
    <scope>NUCLEOTIDE SEQUENCE [LARGE SCALE GENOMIC DNA]</scope>
    <source>
        <strain evidence="15 16">DSM 18438</strain>
    </source>
</reference>
<keyword evidence="10 11" id="KW-0998">Cell outer membrane</keyword>
<keyword evidence="16" id="KW-1185">Reference proteome</keyword>
<evidence type="ECO:0000256" key="1">
    <source>
        <dbReference type="ARBA" id="ARBA00004571"/>
    </source>
</evidence>
<accession>A0A1I1G8J9</accession>
<keyword evidence="2 11" id="KW-0813">Transport</keyword>
<evidence type="ECO:0000313" key="15">
    <source>
        <dbReference type="EMBL" id="SFC05683.1"/>
    </source>
</evidence>
<dbReference type="PANTHER" id="PTHR32552:SF68">
    <property type="entry name" value="FERRICHROME OUTER MEMBRANE TRANSPORTER_PHAGE RECEPTOR"/>
    <property type="match status" value="1"/>
</dbReference>
<dbReference type="InterPro" id="IPR036942">
    <property type="entry name" value="Beta-barrel_TonB_sf"/>
</dbReference>
<evidence type="ECO:0000256" key="13">
    <source>
        <dbReference type="SAM" id="SignalP"/>
    </source>
</evidence>
<feature type="domain" description="TonB-dependent receptor plug" evidence="14">
    <location>
        <begin position="58"/>
        <end position="146"/>
    </location>
</feature>
<dbReference type="InterPro" id="IPR010916">
    <property type="entry name" value="TonB_box_CS"/>
</dbReference>
<dbReference type="STRING" id="1122252.SAMN05660443_1357"/>
<dbReference type="GO" id="GO:0009279">
    <property type="term" value="C:cell outer membrane"/>
    <property type="evidence" value="ECO:0007669"/>
    <property type="project" value="UniProtKB-SubCell"/>
</dbReference>
<feature type="chain" id="PRO_5011721467" evidence="13">
    <location>
        <begin position="26"/>
        <end position="715"/>
    </location>
</feature>
<evidence type="ECO:0000259" key="14">
    <source>
        <dbReference type="Pfam" id="PF07715"/>
    </source>
</evidence>
<dbReference type="InterPro" id="IPR012910">
    <property type="entry name" value="Plug_dom"/>
</dbReference>
<feature type="signal peptide" evidence="13">
    <location>
        <begin position="1"/>
        <end position="25"/>
    </location>
</feature>
<dbReference type="InterPro" id="IPR037066">
    <property type="entry name" value="Plug_dom_sf"/>
</dbReference>
<keyword evidence="6 13" id="KW-0732">Signal</keyword>
<evidence type="ECO:0000256" key="7">
    <source>
        <dbReference type="ARBA" id="ARBA00023004"/>
    </source>
</evidence>
<dbReference type="InterPro" id="IPR039426">
    <property type="entry name" value="TonB-dep_rcpt-like"/>
</dbReference>
<name>A0A1I1G8J9_9GAMM</name>
<evidence type="ECO:0000256" key="9">
    <source>
        <dbReference type="ARBA" id="ARBA00023136"/>
    </source>
</evidence>
<dbReference type="SUPFAM" id="SSF56935">
    <property type="entry name" value="Porins"/>
    <property type="match status" value="1"/>
</dbReference>
<gene>
    <name evidence="15" type="ORF">SAMN05660443_1357</name>
</gene>
<dbReference type="PROSITE" id="PS00430">
    <property type="entry name" value="TONB_DEPENDENT_REC_1"/>
    <property type="match status" value="1"/>
</dbReference>
<dbReference type="PROSITE" id="PS52016">
    <property type="entry name" value="TONB_DEPENDENT_REC_3"/>
    <property type="match status" value="1"/>
</dbReference>
<feature type="short sequence motif" description="TonB box" evidence="12">
    <location>
        <begin position="33"/>
        <end position="39"/>
    </location>
</feature>
<sequence length="715" mass="80774">MLTFRPLALSSLATVITATSLTVTASESTHLETLQVTGQPLPDQELTTSDLDKNIRSVYRLDLDAIDHPATRIEDLAFTIPGAQEGVQDSGFSTSMIIRGFPVTRPDYNGLPDIQRLFVRDLHTVESIEILSGPDAIMRGISSPGGSIRYIGKLPEFERKTTVGAQLSSYQPFQEHNGSRLTLDTTGPLGEQVAYRLVAASQDIDLQPNDTAAQRNHVLGGLTWQYHDLGEIRLESEYQENRQPYLFGTVITSEGEPIYNHYFHSPDQESKRQYKRHAVDWQQRWKPSEKNKFKVSGRYAHSEVKRQDELIGFWSRLDDETLSGYYTDVADDYQQTSWQLQLDWKHDGALSHRGLILLDQHTESFTLDRTQSLWDSSVTDPPWGDWAFFIKTDNPNFQPLSNDGLQPINAKDAFSTSWQDKNENTTQGLAAAYQIGTHWGQRNVDWTVGLRYNEFEQTYARNSDQLPVVMKADGLSWQWGFRLDVTENLQFRLAQGLSRQVAANGRRDKEGSFLPPEENLLSEISLAYAQANQKAQITVYHIEKGKIAEADQSVSNEEISDLGFTPFKLTGSQTSMGLEGIYQYSNEAFYFSALASYLETTDDRRGFEGSQFPGVAKSTGSLTAGLHKTLNNGAKLRPWYSLRYVGKRYADTANEVEADAFLLHSLGLSLTKENSRISLVVNNLLDEEYVSYLSSTDTVYQGDRRRIWLSMETTF</sequence>
<evidence type="ECO:0000256" key="3">
    <source>
        <dbReference type="ARBA" id="ARBA00022452"/>
    </source>
</evidence>
<keyword evidence="8" id="KW-0406">Ion transport</keyword>
<evidence type="ECO:0000313" key="16">
    <source>
        <dbReference type="Proteomes" id="UP000199058"/>
    </source>
</evidence>
<comment type="similarity">
    <text evidence="11">Belongs to the TonB-dependent receptor family.</text>
</comment>
<evidence type="ECO:0000256" key="4">
    <source>
        <dbReference type="ARBA" id="ARBA00022496"/>
    </source>
</evidence>
<dbReference type="Pfam" id="PF07715">
    <property type="entry name" value="Plug"/>
    <property type="match status" value="1"/>
</dbReference>
<evidence type="ECO:0000256" key="6">
    <source>
        <dbReference type="ARBA" id="ARBA00022729"/>
    </source>
</evidence>
<organism evidence="15 16">
    <name type="scientific">Marinospirillum celere</name>
    <dbReference type="NCBI Taxonomy" id="1122252"/>
    <lineage>
        <taxon>Bacteria</taxon>
        <taxon>Pseudomonadati</taxon>
        <taxon>Pseudomonadota</taxon>
        <taxon>Gammaproteobacteria</taxon>
        <taxon>Oceanospirillales</taxon>
        <taxon>Oceanospirillaceae</taxon>
        <taxon>Marinospirillum</taxon>
    </lineage>
</organism>
<keyword evidence="4" id="KW-0410">Iron transport</keyword>
<protein>
    <submittedName>
        <fullName evidence="15">Iron complex outermembrane recepter protein</fullName>
    </submittedName>
</protein>
<dbReference type="Proteomes" id="UP000199058">
    <property type="component" value="Unassembled WGS sequence"/>
</dbReference>
<dbReference type="Gene3D" id="2.40.170.20">
    <property type="entry name" value="TonB-dependent receptor, beta-barrel domain"/>
    <property type="match status" value="1"/>
</dbReference>